<dbReference type="PANTHER" id="PTHR38471">
    <property type="entry name" value="FOUR HELIX BUNDLE PROTEIN"/>
    <property type="match status" value="1"/>
</dbReference>
<proteinExistence type="predicted"/>
<gene>
    <name evidence="1" type="ORF">N47_A08490</name>
</gene>
<reference evidence="1" key="1">
    <citation type="journal article" date="2011" name="Environ. Microbiol.">
        <title>Genomic insights into the metabolic potential of the polycyclic aromatic hydrocarbon degrading sulfate-reducing Deltaproteobacterium N47.</title>
        <authorList>
            <person name="Bergmann F."/>
            <person name="Selesi D."/>
            <person name="Weinmaier T."/>
            <person name="Tischler P."/>
            <person name="Rattei T."/>
            <person name="Meckenstock R.U."/>
        </authorList>
    </citation>
    <scope>NUCLEOTIDE SEQUENCE</scope>
</reference>
<name>E1Y8C6_9BACT</name>
<accession>E1Y8C6</accession>
<dbReference type="SUPFAM" id="SSF158446">
    <property type="entry name" value="IVS-encoded protein-like"/>
    <property type="match status" value="1"/>
</dbReference>
<dbReference type="InterPro" id="IPR012657">
    <property type="entry name" value="23S_rRNA-intervening_sequence"/>
</dbReference>
<dbReference type="Pfam" id="PF05635">
    <property type="entry name" value="23S_rRNA_IVP"/>
    <property type="match status" value="1"/>
</dbReference>
<organism evidence="1">
    <name type="scientific">uncultured Desulfobacterium sp</name>
    <dbReference type="NCBI Taxonomy" id="201089"/>
    <lineage>
        <taxon>Bacteria</taxon>
        <taxon>Pseudomonadati</taxon>
        <taxon>Thermodesulfobacteriota</taxon>
        <taxon>Desulfobacteria</taxon>
        <taxon>Desulfobacterales</taxon>
        <taxon>Desulfobacteriaceae</taxon>
        <taxon>Desulfobacterium</taxon>
        <taxon>environmental samples</taxon>
    </lineage>
</organism>
<dbReference type="Gene3D" id="1.20.1440.60">
    <property type="entry name" value="23S rRNA-intervening sequence"/>
    <property type="match status" value="1"/>
</dbReference>
<dbReference type="InterPro" id="IPR036583">
    <property type="entry name" value="23S_rRNA_IVS_sf"/>
</dbReference>
<dbReference type="PANTHER" id="PTHR38471:SF2">
    <property type="entry name" value="FOUR HELIX BUNDLE PROTEIN"/>
    <property type="match status" value="1"/>
</dbReference>
<evidence type="ECO:0000313" key="1">
    <source>
        <dbReference type="EMBL" id="CBX26820.1"/>
    </source>
</evidence>
<dbReference type="AlphaFoldDB" id="E1Y8C6"/>
<dbReference type="CDD" id="cd16377">
    <property type="entry name" value="23S_rRNA_IVP_like"/>
    <property type="match status" value="1"/>
</dbReference>
<dbReference type="NCBIfam" id="TIGR02436">
    <property type="entry name" value="four helix bundle protein"/>
    <property type="match status" value="1"/>
</dbReference>
<protein>
    <recommendedName>
        <fullName evidence="2">S23 ribosomal protein</fullName>
    </recommendedName>
</protein>
<sequence length="123" mass="14336">MPRNYKELKVWQKSYQLYMYLDKVTKTFPEKDVFGLTSQMIKAAQSITCNIAKGYRRKTTSEYLRSLYIAYRATSELEMQIILSGDLGYLNQRILSILHGDIGEVEKMLRAEIKSIENKPLDT</sequence>
<dbReference type="EMBL" id="FR695864">
    <property type="protein sequence ID" value="CBX26820.1"/>
    <property type="molecule type" value="Genomic_DNA"/>
</dbReference>
<evidence type="ECO:0008006" key="2">
    <source>
        <dbReference type="Google" id="ProtNLM"/>
    </source>
</evidence>